<reference evidence="3 4" key="1">
    <citation type="submission" date="2016-10" db="EMBL/GenBank/DDBJ databases">
        <title>Proteomics and genomics reveal pathogen-plant mechanisms compatible with a hemibiotrophic lifestyle of Diplodia corticola.</title>
        <authorList>
            <person name="Fernandes I."/>
            <person name="De Jonge R."/>
            <person name="Van De Peer Y."/>
            <person name="Devreese B."/>
            <person name="Alves A."/>
            <person name="Esteves A.C."/>
        </authorList>
    </citation>
    <scope>NUCLEOTIDE SEQUENCE [LARGE SCALE GENOMIC DNA]</scope>
    <source>
        <strain evidence="3 4">CBS 112549</strain>
    </source>
</reference>
<dbReference type="OrthoDB" id="3902216at2759"/>
<accession>A0A1J9QVV9</accession>
<evidence type="ECO:0000313" key="4">
    <source>
        <dbReference type="Proteomes" id="UP000183809"/>
    </source>
</evidence>
<dbReference type="InterPro" id="IPR016159">
    <property type="entry name" value="Cullin_repeat-like_dom_sf"/>
</dbReference>
<dbReference type="InterPro" id="IPR001373">
    <property type="entry name" value="Cullin_N"/>
</dbReference>
<proteinExistence type="inferred from homology"/>
<dbReference type="EMBL" id="MNUE01000037">
    <property type="protein sequence ID" value="OJD32552.1"/>
    <property type="molecule type" value="Genomic_DNA"/>
</dbReference>
<dbReference type="Pfam" id="PF00888">
    <property type="entry name" value="Cullin"/>
    <property type="match status" value="1"/>
</dbReference>
<dbReference type="SUPFAM" id="SSF74788">
    <property type="entry name" value="Cullin repeat-like"/>
    <property type="match status" value="1"/>
</dbReference>
<protein>
    <recommendedName>
        <fullName evidence="2">Cullin N-terminal domain-containing protein</fullName>
    </recommendedName>
</protein>
<organism evidence="3 4">
    <name type="scientific">Diplodia corticola</name>
    <dbReference type="NCBI Taxonomy" id="236234"/>
    <lineage>
        <taxon>Eukaryota</taxon>
        <taxon>Fungi</taxon>
        <taxon>Dikarya</taxon>
        <taxon>Ascomycota</taxon>
        <taxon>Pezizomycotina</taxon>
        <taxon>Dothideomycetes</taxon>
        <taxon>Dothideomycetes incertae sedis</taxon>
        <taxon>Botryosphaeriales</taxon>
        <taxon>Botryosphaeriaceae</taxon>
        <taxon>Diplodia</taxon>
    </lineage>
</organism>
<comment type="similarity">
    <text evidence="1">Belongs to the cullin family.</text>
</comment>
<sequence length="159" mass="18811">MSTLASTLPPRDDIDATQVPFVRTHLYFMTEPEENVDAKTRTNRYMGLTSAIFNYCKSPQKADDASGGLIYDRLDSFLKQHLEGLRQADMSTDESYLTALRRFKATARRHQRIFNHVDRHYVVRMMDEKKEVHDIYALHVARWNEYMGVRMMEEWTDER</sequence>
<evidence type="ECO:0000313" key="3">
    <source>
        <dbReference type="EMBL" id="OJD32552.1"/>
    </source>
</evidence>
<dbReference type="Proteomes" id="UP000183809">
    <property type="component" value="Unassembled WGS sequence"/>
</dbReference>
<name>A0A1J9QVV9_9PEZI</name>
<comment type="caution">
    <text evidence="3">The sequence shown here is derived from an EMBL/GenBank/DDBJ whole genome shotgun (WGS) entry which is preliminary data.</text>
</comment>
<gene>
    <name evidence="3" type="ORF">BKCO1_37000178</name>
</gene>
<dbReference type="RefSeq" id="XP_020128812.1">
    <property type="nucleotide sequence ID" value="XM_020275061.1"/>
</dbReference>
<evidence type="ECO:0000259" key="2">
    <source>
        <dbReference type="Pfam" id="PF00888"/>
    </source>
</evidence>
<dbReference type="GeneID" id="31015322"/>
<dbReference type="Gene3D" id="1.20.1310.10">
    <property type="entry name" value="Cullin Repeats"/>
    <property type="match status" value="1"/>
</dbReference>
<dbReference type="STRING" id="236234.A0A1J9QVV9"/>
<dbReference type="AlphaFoldDB" id="A0A1J9QVV9"/>
<keyword evidence="4" id="KW-1185">Reference proteome</keyword>
<evidence type="ECO:0000256" key="1">
    <source>
        <dbReference type="ARBA" id="ARBA00006019"/>
    </source>
</evidence>
<feature type="domain" description="Cullin N-terminal" evidence="2">
    <location>
        <begin position="39"/>
        <end position="147"/>
    </location>
</feature>